<dbReference type="Proteomes" id="UP000279228">
    <property type="component" value="Unassembled WGS sequence"/>
</dbReference>
<feature type="chain" id="PRO_5020226304" description="Lipoprotein" evidence="2">
    <location>
        <begin position="25"/>
        <end position="138"/>
    </location>
</feature>
<evidence type="ECO:0000313" key="6">
    <source>
        <dbReference type="Proteomes" id="UP000282800"/>
    </source>
</evidence>
<feature type="compositionally biased region" description="Pro residues" evidence="1">
    <location>
        <begin position="32"/>
        <end position="57"/>
    </location>
</feature>
<dbReference type="EMBL" id="RFFN01000002">
    <property type="protein sequence ID" value="RMH98491.1"/>
    <property type="molecule type" value="Genomic_DNA"/>
</dbReference>
<dbReference type="EMBL" id="RWYU02000005">
    <property type="protein sequence ID" value="RYJ61589.1"/>
    <property type="molecule type" value="Genomic_DNA"/>
</dbReference>
<gene>
    <name evidence="3" type="ORF">EA798_07505</name>
    <name evidence="4" type="ORF">EJA06_012810</name>
</gene>
<evidence type="ECO:0000313" key="5">
    <source>
        <dbReference type="Proteomes" id="UP000279228"/>
    </source>
</evidence>
<dbReference type="AlphaFoldDB" id="A0A482U2Z7"/>
<reference evidence="3 5" key="1">
    <citation type="submission" date="2018-10" db="EMBL/GenBank/DDBJ databases">
        <title>Pseudomonas songnenensis NEAU-ST5-5(T) genome.</title>
        <authorList>
            <person name="Pengp J."/>
            <person name="Liu Z.-P."/>
        </authorList>
    </citation>
    <scope>NUCLEOTIDE SEQUENCE [LARGE SCALE GENOMIC DNA]</scope>
    <source>
        <strain evidence="3 5">NEAU-ST5-5</strain>
    </source>
</reference>
<feature type="region of interest" description="Disordered" evidence="1">
    <location>
        <begin position="30"/>
        <end position="79"/>
    </location>
</feature>
<dbReference type="PROSITE" id="PS51257">
    <property type="entry name" value="PROKAR_LIPOPROTEIN"/>
    <property type="match status" value="1"/>
</dbReference>
<proteinExistence type="predicted"/>
<accession>A0A482U2Z7</accession>
<comment type="caution">
    <text evidence="4">The sequence shown here is derived from an EMBL/GenBank/DDBJ whole genome shotgun (WGS) entry which is preliminary data.</text>
</comment>
<evidence type="ECO:0000256" key="2">
    <source>
        <dbReference type="SAM" id="SignalP"/>
    </source>
</evidence>
<reference evidence="4 6" key="2">
    <citation type="submission" date="2019-01" db="EMBL/GenBank/DDBJ databases">
        <title>High-quality draft genome of. Pseudomonas songnenensis str. L103, a full-fledged denitrifier isolated from 100 meters deep aquifer in a heavily nitrogen fertilized agricultural area.</title>
        <authorList>
            <person name="Liu M."/>
            <person name="Liu B."/>
        </authorList>
    </citation>
    <scope>NUCLEOTIDE SEQUENCE [LARGE SCALE GENOMIC DNA]</scope>
    <source>
        <strain evidence="4 6">L103</strain>
    </source>
</reference>
<evidence type="ECO:0000256" key="1">
    <source>
        <dbReference type="SAM" id="MobiDB-lite"/>
    </source>
</evidence>
<dbReference type="OrthoDB" id="5735490at2"/>
<evidence type="ECO:0008006" key="7">
    <source>
        <dbReference type="Google" id="ProtNLM"/>
    </source>
</evidence>
<name>A0A482U2Z7_9PSED</name>
<protein>
    <recommendedName>
        <fullName evidence="7">Lipoprotein</fullName>
    </recommendedName>
</protein>
<feature type="signal peptide" evidence="2">
    <location>
        <begin position="1"/>
        <end position="24"/>
    </location>
</feature>
<keyword evidence="5" id="KW-1185">Reference proteome</keyword>
<evidence type="ECO:0000313" key="4">
    <source>
        <dbReference type="EMBL" id="RYJ61589.1"/>
    </source>
</evidence>
<keyword evidence="2" id="KW-0732">Signal</keyword>
<dbReference type="Proteomes" id="UP000282800">
    <property type="component" value="Unassembled WGS sequence"/>
</dbReference>
<sequence>MFTPVRLGLRAALLGLTLLLGACAGSPYDSTPQPPMPAPAPRAPEPSGPIIAPPPIKAPSVPRAPATQKSHPRYAPPPHVPAHWDNSLGVYVVEGRDLFYRERLYYRWDGDWFCSGRPDGPWEPVAPPSVPTGLRNRF</sequence>
<organism evidence="4 6">
    <name type="scientific">Pseudomonas songnenensis</name>
    <dbReference type="NCBI Taxonomy" id="1176259"/>
    <lineage>
        <taxon>Bacteria</taxon>
        <taxon>Pseudomonadati</taxon>
        <taxon>Pseudomonadota</taxon>
        <taxon>Gammaproteobacteria</taxon>
        <taxon>Pseudomonadales</taxon>
        <taxon>Pseudomonadaceae</taxon>
        <taxon>Pseudomonas</taxon>
    </lineage>
</organism>
<evidence type="ECO:0000313" key="3">
    <source>
        <dbReference type="EMBL" id="RMH98491.1"/>
    </source>
</evidence>